<dbReference type="AlphaFoldDB" id="A0A3M7R705"/>
<evidence type="ECO:0000313" key="2">
    <source>
        <dbReference type="EMBL" id="RNA19316.1"/>
    </source>
</evidence>
<evidence type="ECO:0000313" key="3">
    <source>
        <dbReference type="Proteomes" id="UP000276133"/>
    </source>
</evidence>
<keyword evidence="1" id="KW-0812">Transmembrane</keyword>
<keyword evidence="1" id="KW-1133">Transmembrane helix</keyword>
<gene>
    <name evidence="2" type="ORF">BpHYR1_017971</name>
</gene>
<feature type="transmembrane region" description="Helical" evidence="1">
    <location>
        <begin position="101"/>
        <end position="122"/>
    </location>
</feature>
<dbReference type="Proteomes" id="UP000276133">
    <property type="component" value="Unassembled WGS sequence"/>
</dbReference>
<name>A0A3M7R705_BRAPC</name>
<keyword evidence="1" id="KW-0472">Membrane</keyword>
<accession>A0A3M7R705</accession>
<protein>
    <submittedName>
        <fullName evidence="2">Uncharacterized protein</fullName>
    </submittedName>
</protein>
<dbReference type="EMBL" id="REGN01004072">
    <property type="protein sequence ID" value="RNA19316.1"/>
    <property type="molecule type" value="Genomic_DNA"/>
</dbReference>
<organism evidence="2 3">
    <name type="scientific">Brachionus plicatilis</name>
    <name type="common">Marine rotifer</name>
    <name type="synonym">Brachionus muelleri</name>
    <dbReference type="NCBI Taxonomy" id="10195"/>
    <lineage>
        <taxon>Eukaryota</taxon>
        <taxon>Metazoa</taxon>
        <taxon>Spiralia</taxon>
        <taxon>Gnathifera</taxon>
        <taxon>Rotifera</taxon>
        <taxon>Eurotatoria</taxon>
        <taxon>Monogononta</taxon>
        <taxon>Pseudotrocha</taxon>
        <taxon>Ploima</taxon>
        <taxon>Brachionidae</taxon>
        <taxon>Brachionus</taxon>
    </lineage>
</organism>
<reference evidence="2 3" key="1">
    <citation type="journal article" date="2018" name="Sci. Rep.">
        <title>Genomic signatures of local adaptation to the degree of environmental predictability in rotifers.</title>
        <authorList>
            <person name="Franch-Gras L."/>
            <person name="Hahn C."/>
            <person name="Garcia-Roger E.M."/>
            <person name="Carmona M.J."/>
            <person name="Serra M."/>
            <person name="Gomez A."/>
        </authorList>
    </citation>
    <scope>NUCLEOTIDE SEQUENCE [LARGE SCALE GENOMIC DNA]</scope>
    <source>
        <strain evidence="2">HYR1</strain>
    </source>
</reference>
<comment type="caution">
    <text evidence="2">The sequence shown here is derived from an EMBL/GenBank/DDBJ whole genome shotgun (WGS) entry which is preliminary data.</text>
</comment>
<evidence type="ECO:0000256" key="1">
    <source>
        <dbReference type="SAM" id="Phobius"/>
    </source>
</evidence>
<keyword evidence="3" id="KW-1185">Reference proteome</keyword>
<proteinExistence type="predicted"/>
<feature type="transmembrane region" description="Helical" evidence="1">
    <location>
        <begin position="12"/>
        <end position="32"/>
    </location>
</feature>
<sequence length="162" mass="18857">MAYRKLAGLHQKFFLTVTIFFVRTFLTILKFSKQKFCNLCALLYRFQDLNKIVILFFSSVVNKIQKIFLLNRGCKLKFQNFEIFSYFSTSVLKFLKFDLNYMYLFFAIKLIISKAVGSILFLSSSCTNPAELKRFSAGTDVDVTENKNSQICVIDGKYFLKS</sequence>